<dbReference type="Pfam" id="PF00646">
    <property type="entry name" value="F-box"/>
    <property type="match status" value="1"/>
</dbReference>
<evidence type="ECO:0000256" key="1">
    <source>
        <dbReference type="SAM" id="MobiDB-lite"/>
    </source>
</evidence>
<evidence type="ECO:0000313" key="3">
    <source>
        <dbReference type="EMBL" id="KAF2167702.1"/>
    </source>
</evidence>
<name>A0A6A6CPA3_ZASCE</name>
<dbReference type="SMART" id="SM00256">
    <property type="entry name" value="FBOX"/>
    <property type="match status" value="1"/>
</dbReference>
<proteinExistence type="predicted"/>
<feature type="domain" description="F-box" evidence="2">
    <location>
        <begin position="23"/>
        <end position="62"/>
    </location>
</feature>
<accession>A0A6A6CPA3</accession>
<dbReference type="SUPFAM" id="SSF81383">
    <property type="entry name" value="F-box domain"/>
    <property type="match status" value="1"/>
</dbReference>
<dbReference type="RefSeq" id="XP_033668591.1">
    <property type="nucleotide sequence ID" value="XM_033806061.1"/>
</dbReference>
<evidence type="ECO:0000259" key="2">
    <source>
        <dbReference type="SMART" id="SM00256"/>
    </source>
</evidence>
<organism evidence="3 4">
    <name type="scientific">Zasmidium cellare ATCC 36951</name>
    <dbReference type="NCBI Taxonomy" id="1080233"/>
    <lineage>
        <taxon>Eukaryota</taxon>
        <taxon>Fungi</taxon>
        <taxon>Dikarya</taxon>
        <taxon>Ascomycota</taxon>
        <taxon>Pezizomycotina</taxon>
        <taxon>Dothideomycetes</taxon>
        <taxon>Dothideomycetidae</taxon>
        <taxon>Mycosphaerellales</taxon>
        <taxon>Mycosphaerellaceae</taxon>
        <taxon>Zasmidium</taxon>
    </lineage>
</organism>
<reference evidence="3" key="1">
    <citation type="journal article" date="2020" name="Stud. Mycol.">
        <title>101 Dothideomycetes genomes: a test case for predicting lifestyles and emergence of pathogens.</title>
        <authorList>
            <person name="Haridas S."/>
            <person name="Albert R."/>
            <person name="Binder M."/>
            <person name="Bloem J."/>
            <person name="Labutti K."/>
            <person name="Salamov A."/>
            <person name="Andreopoulos B."/>
            <person name="Baker S."/>
            <person name="Barry K."/>
            <person name="Bills G."/>
            <person name="Bluhm B."/>
            <person name="Cannon C."/>
            <person name="Castanera R."/>
            <person name="Culley D."/>
            <person name="Daum C."/>
            <person name="Ezra D."/>
            <person name="Gonzalez J."/>
            <person name="Henrissat B."/>
            <person name="Kuo A."/>
            <person name="Liang C."/>
            <person name="Lipzen A."/>
            <person name="Lutzoni F."/>
            <person name="Magnuson J."/>
            <person name="Mondo S."/>
            <person name="Nolan M."/>
            <person name="Ohm R."/>
            <person name="Pangilinan J."/>
            <person name="Park H.-J."/>
            <person name="Ramirez L."/>
            <person name="Alfaro M."/>
            <person name="Sun H."/>
            <person name="Tritt A."/>
            <person name="Yoshinaga Y."/>
            <person name="Zwiers L.-H."/>
            <person name="Turgeon B."/>
            <person name="Goodwin S."/>
            <person name="Spatafora J."/>
            <person name="Crous P."/>
            <person name="Grigoriev I."/>
        </authorList>
    </citation>
    <scope>NUCLEOTIDE SEQUENCE</scope>
    <source>
        <strain evidence="3">ATCC 36951</strain>
    </source>
</reference>
<evidence type="ECO:0000313" key="4">
    <source>
        <dbReference type="Proteomes" id="UP000799537"/>
    </source>
</evidence>
<sequence length="109" mass="12245">MADISDQKPHPLIIKPTEKVFALPELVENILKFLPIDDLFIFQRVNSTFHDTIKDFKAIRQAMHLELGEGMTPLTRPPTFSPEPDMMTTPSPPVRSSPQSSLCNWATAA</sequence>
<gene>
    <name evidence="3" type="ORF">M409DRAFT_21855</name>
</gene>
<dbReference type="InterPro" id="IPR036047">
    <property type="entry name" value="F-box-like_dom_sf"/>
</dbReference>
<feature type="region of interest" description="Disordered" evidence="1">
    <location>
        <begin position="68"/>
        <end position="109"/>
    </location>
</feature>
<dbReference type="GeneID" id="54559333"/>
<dbReference type="InterPro" id="IPR001810">
    <property type="entry name" value="F-box_dom"/>
</dbReference>
<dbReference type="Proteomes" id="UP000799537">
    <property type="component" value="Unassembled WGS sequence"/>
</dbReference>
<dbReference type="EMBL" id="ML993592">
    <property type="protein sequence ID" value="KAF2167702.1"/>
    <property type="molecule type" value="Genomic_DNA"/>
</dbReference>
<dbReference type="AlphaFoldDB" id="A0A6A6CPA3"/>
<dbReference type="OrthoDB" id="3640679at2759"/>
<protein>
    <recommendedName>
        <fullName evidence="2">F-box domain-containing protein</fullName>
    </recommendedName>
</protein>
<keyword evidence="4" id="KW-1185">Reference proteome</keyword>